<organism evidence="2 3">
    <name type="scientific">Corchorus olitorius</name>
    <dbReference type="NCBI Taxonomy" id="93759"/>
    <lineage>
        <taxon>Eukaryota</taxon>
        <taxon>Viridiplantae</taxon>
        <taxon>Streptophyta</taxon>
        <taxon>Embryophyta</taxon>
        <taxon>Tracheophyta</taxon>
        <taxon>Spermatophyta</taxon>
        <taxon>Magnoliopsida</taxon>
        <taxon>eudicotyledons</taxon>
        <taxon>Gunneridae</taxon>
        <taxon>Pentapetalae</taxon>
        <taxon>rosids</taxon>
        <taxon>malvids</taxon>
        <taxon>Malvales</taxon>
        <taxon>Malvaceae</taxon>
        <taxon>Grewioideae</taxon>
        <taxon>Apeibeae</taxon>
        <taxon>Corchorus</taxon>
    </lineage>
</organism>
<gene>
    <name evidence="2" type="ORF">COLO4_25077</name>
</gene>
<dbReference type="EMBL" id="AWUE01018910">
    <property type="protein sequence ID" value="OMO77591.1"/>
    <property type="molecule type" value="Genomic_DNA"/>
</dbReference>
<name>A0A1R3I505_9ROSI</name>
<feature type="region of interest" description="Disordered" evidence="1">
    <location>
        <begin position="26"/>
        <end position="66"/>
    </location>
</feature>
<protein>
    <submittedName>
        <fullName evidence="2">Uncharacterized protein</fullName>
    </submittedName>
</protein>
<dbReference type="Proteomes" id="UP000187203">
    <property type="component" value="Unassembled WGS sequence"/>
</dbReference>
<dbReference type="AlphaFoldDB" id="A0A1R3I505"/>
<evidence type="ECO:0000256" key="1">
    <source>
        <dbReference type="SAM" id="MobiDB-lite"/>
    </source>
</evidence>
<reference evidence="3" key="1">
    <citation type="submission" date="2013-09" db="EMBL/GenBank/DDBJ databases">
        <title>Corchorus olitorius genome sequencing.</title>
        <authorList>
            <person name="Alam M."/>
            <person name="Haque M.S."/>
            <person name="Islam M.S."/>
            <person name="Emdad E.M."/>
            <person name="Islam M.M."/>
            <person name="Ahmed B."/>
            <person name="Halim A."/>
            <person name="Hossen Q.M.M."/>
            <person name="Hossain M.Z."/>
            <person name="Ahmed R."/>
            <person name="Khan M.M."/>
            <person name="Islam R."/>
            <person name="Rashid M.M."/>
            <person name="Khan S.A."/>
            <person name="Rahman M.S."/>
            <person name="Alam M."/>
            <person name="Yahiya A.S."/>
            <person name="Khan M.S."/>
            <person name="Azam M.S."/>
            <person name="Haque T."/>
            <person name="Lashkar M.Z.H."/>
            <person name="Akhand A.I."/>
            <person name="Morshed G."/>
            <person name="Roy S."/>
            <person name="Uddin K.S."/>
            <person name="Rabeya T."/>
            <person name="Hossain A.S."/>
            <person name="Chowdhury A."/>
            <person name="Snigdha A.R."/>
            <person name="Mortoza M.S."/>
            <person name="Matin S.A."/>
            <person name="Hoque S.M.E."/>
            <person name="Islam M.K."/>
            <person name="Roy D.K."/>
            <person name="Haider R."/>
            <person name="Moosa M.M."/>
            <person name="Elias S.M."/>
            <person name="Hasan A.M."/>
            <person name="Jahan S."/>
            <person name="Shafiuddin M."/>
            <person name="Mahmood N."/>
            <person name="Shommy N.S."/>
        </authorList>
    </citation>
    <scope>NUCLEOTIDE SEQUENCE [LARGE SCALE GENOMIC DNA]</scope>
    <source>
        <strain evidence="3">cv. O-4</strain>
    </source>
</reference>
<evidence type="ECO:0000313" key="3">
    <source>
        <dbReference type="Proteomes" id="UP000187203"/>
    </source>
</evidence>
<keyword evidence="3" id="KW-1185">Reference proteome</keyword>
<accession>A0A1R3I505</accession>
<evidence type="ECO:0000313" key="2">
    <source>
        <dbReference type="EMBL" id="OMO77591.1"/>
    </source>
</evidence>
<proteinExistence type="predicted"/>
<feature type="compositionally biased region" description="Basic and acidic residues" evidence="1">
    <location>
        <begin position="33"/>
        <end position="51"/>
    </location>
</feature>
<sequence length="66" mass="7479">MGTWESKVDILYIYPKAFFIDRDSHGKKNKSIVKGDREKGAGDTEIGKKTETAATESKRRKCKETV</sequence>
<comment type="caution">
    <text evidence="2">The sequence shown here is derived from an EMBL/GenBank/DDBJ whole genome shotgun (WGS) entry which is preliminary data.</text>
</comment>